<gene>
    <name evidence="2" type="ORF">ceV_492</name>
</gene>
<organism evidence="2 3">
    <name type="scientific">Chrysochromulina ericina virus CeV-01B</name>
    <dbReference type="NCBI Taxonomy" id="3070830"/>
    <lineage>
        <taxon>Viruses</taxon>
        <taxon>Varidnaviria</taxon>
        <taxon>Bamfordvirae</taxon>
        <taxon>Nucleocytoviricota</taxon>
        <taxon>Megaviricetes</taxon>
        <taxon>Imitervirales</taxon>
        <taxon>Mesomimiviridae</taxon>
        <taxon>Tethysvirus</taxon>
        <taxon>Tethysvirus raunefjordenense</taxon>
    </lineage>
</organism>
<keyword evidence="1" id="KW-1133">Transmembrane helix</keyword>
<reference evidence="2 3" key="1">
    <citation type="journal article" date="2015" name="Genome Announc.">
        <title>The 474-Kilobase-Pair Complete Genome Sequence of CeV-01B, a Virus Infecting Haptolina (Chrysochromulina) ericina (Prymnesiophyceae).</title>
        <authorList>
            <person name="Gallot-Lavallee L."/>
            <person name="Pagarete A."/>
            <person name="Legendre M."/>
            <person name="Santini S."/>
            <person name="Sandaa R.A."/>
            <person name="Himmelbauer H."/>
            <person name="Ogata H."/>
            <person name="Bratbak G."/>
            <person name="Claverie J.M."/>
        </authorList>
    </citation>
    <scope>NUCLEOTIDE SEQUENCE [LARGE SCALE GENOMIC DNA]</scope>
    <source>
        <strain evidence="2">CeV-01B</strain>
    </source>
</reference>
<evidence type="ECO:0000256" key="1">
    <source>
        <dbReference type="SAM" id="Phobius"/>
    </source>
</evidence>
<keyword evidence="3" id="KW-1185">Reference proteome</keyword>
<proteinExistence type="predicted"/>
<dbReference type="EMBL" id="KT820662">
    <property type="protein sequence ID" value="ALH23398.1"/>
    <property type="molecule type" value="Genomic_DNA"/>
</dbReference>
<evidence type="ECO:0000313" key="3">
    <source>
        <dbReference type="Proteomes" id="UP000203826"/>
    </source>
</evidence>
<dbReference type="KEGG" id="vg:26049359"/>
<accession>A0A0N9QJK0</accession>
<feature type="transmembrane region" description="Helical" evidence="1">
    <location>
        <begin position="6"/>
        <end position="26"/>
    </location>
</feature>
<name>A0A0N9QJK0_9VIRU</name>
<keyword evidence="1" id="KW-0472">Membrane</keyword>
<evidence type="ECO:0000313" key="2">
    <source>
        <dbReference type="EMBL" id="ALH23398.1"/>
    </source>
</evidence>
<keyword evidence="1" id="KW-0812">Transmembrane</keyword>
<dbReference type="Proteomes" id="UP000203826">
    <property type="component" value="Segment"/>
</dbReference>
<sequence length="43" mass="4783">MYLWIVYTGGAFAFIAMGIFVAQGVYSPPVTSIIDYYLNKTVT</sequence>
<protein>
    <submittedName>
        <fullName evidence="2">Uncharacterized protein</fullName>
    </submittedName>
</protein>